<dbReference type="EMBL" id="MLCO01000218">
    <property type="protein sequence ID" value="ONG49763.1"/>
    <property type="molecule type" value="Genomic_DNA"/>
</dbReference>
<dbReference type="Proteomes" id="UP000188879">
    <property type="component" value="Unassembled WGS sequence"/>
</dbReference>
<evidence type="ECO:0000313" key="1">
    <source>
        <dbReference type="EMBL" id="ONG49763.1"/>
    </source>
</evidence>
<organism evidence="1 2">
    <name type="scientific">Teichococcus deserti</name>
    <dbReference type="NCBI Taxonomy" id="1817963"/>
    <lineage>
        <taxon>Bacteria</taxon>
        <taxon>Pseudomonadati</taxon>
        <taxon>Pseudomonadota</taxon>
        <taxon>Alphaproteobacteria</taxon>
        <taxon>Acetobacterales</taxon>
        <taxon>Roseomonadaceae</taxon>
        <taxon>Roseomonas</taxon>
    </lineage>
</organism>
<dbReference type="AlphaFoldDB" id="A0A1V2GYE6"/>
<sequence length="72" mass="7854">MVNRNKADALAQRLDPRHADAVISEVIGLAVADRLVAAGLLNRNWMLTNTGLAVRDILLQRQRAAGPEPRAE</sequence>
<accession>A0A1V2GYE6</accession>
<evidence type="ECO:0000313" key="2">
    <source>
        <dbReference type="Proteomes" id="UP000188879"/>
    </source>
</evidence>
<comment type="caution">
    <text evidence="1">The sequence shown here is derived from an EMBL/GenBank/DDBJ whole genome shotgun (WGS) entry which is preliminary data.</text>
</comment>
<name>A0A1V2GYE6_9PROT</name>
<proteinExistence type="predicted"/>
<keyword evidence="2" id="KW-1185">Reference proteome</keyword>
<reference evidence="1 2" key="1">
    <citation type="submission" date="2016-10" db="EMBL/GenBank/DDBJ databases">
        <title>Draft Genome sequence of Roseomonas sp. strain M3.</title>
        <authorList>
            <person name="Subhash Y."/>
            <person name="Lee S."/>
        </authorList>
    </citation>
    <scope>NUCLEOTIDE SEQUENCE [LARGE SCALE GENOMIC DNA]</scope>
    <source>
        <strain evidence="1 2">M3</strain>
    </source>
</reference>
<dbReference type="RefSeq" id="WP_076959114.1">
    <property type="nucleotide sequence ID" value="NZ_MLCO01000218.1"/>
</dbReference>
<gene>
    <name evidence="1" type="ORF">BKE38_20260</name>
</gene>
<protein>
    <submittedName>
        <fullName evidence="1">Uncharacterized protein</fullName>
    </submittedName>
</protein>